<proteinExistence type="predicted"/>
<accession>A0A5C5Y6T1</accession>
<evidence type="ECO:0000313" key="2">
    <source>
        <dbReference type="EMBL" id="TWT71346.1"/>
    </source>
</evidence>
<keyword evidence="3" id="KW-1185">Reference proteome</keyword>
<comment type="caution">
    <text evidence="2">The sequence shown here is derived from an EMBL/GenBank/DDBJ whole genome shotgun (WGS) entry which is preliminary data.</text>
</comment>
<reference evidence="2 3" key="1">
    <citation type="submission" date="2019-02" db="EMBL/GenBank/DDBJ databases">
        <title>Deep-cultivation of Planctomycetes and their phenomic and genomic characterization uncovers novel biology.</title>
        <authorList>
            <person name="Wiegand S."/>
            <person name="Jogler M."/>
            <person name="Boedeker C."/>
            <person name="Pinto D."/>
            <person name="Vollmers J."/>
            <person name="Rivas-Marin E."/>
            <person name="Kohn T."/>
            <person name="Peeters S.H."/>
            <person name="Heuer A."/>
            <person name="Rast P."/>
            <person name="Oberbeckmann S."/>
            <person name="Bunk B."/>
            <person name="Jeske O."/>
            <person name="Meyerdierks A."/>
            <person name="Storesund J.E."/>
            <person name="Kallscheuer N."/>
            <person name="Luecker S."/>
            <person name="Lage O.M."/>
            <person name="Pohl T."/>
            <person name="Merkel B.J."/>
            <person name="Hornburger P."/>
            <person name="Mueller R.-W."/>
            <person name="Bruemmer F."/>
            <person name="Labrenz M."/>
            <person name="Spormann A.M."/>
            <person name="Op Den Camp H."/>
            <person name="Overmann J."/>
            <person name="Amann R."/>
            <person name="Jetten M.S.M."/>
            <person name="Mascher T."/>
            <person name="Medema M.H."/>
            <person name="Devos D.P."/>
            <person name="Kaster A.-K."/>
            <person name="Ovreas L."/>
            <person name="Rohde M."/>
            <person name="Galperin M.Y."/>
            <person name="Jogler C."/>
        </authorList>
    </citation>
    <scope>NUCLEOTIDE SEQUENCE [LARGE SCALE GENOMIC DNA]</scope>
    <source>
        <strain evidence="2 3">Pan14r</strain>
    </source>
</reference>
<gene>
    <name evidence="2" type="ORF">Pan14r_36560</name>
</gene>
<dbReference type="RefSeq" id="WP_145303972.1">
    <property type="nucleotide sequence ID" value="NZ_CP036319.1"/>
</dbReference>
<dbReference type="AlphaFoldDB" id="A0A5C5Y6T1"/>
<feature type="region of interest" description="Disordered" evidence="1">
    <location>
        <begin position="93"/>
        <end position="116"/>
    </location>
</feature>
<organism evidence="2 3">
    <name type="scientific">Crateriforma conspicua</name>
    <dbReference type="NCBI Taxonomy" id="2527996"/>
    <lineage>
        <taxon>Bacteria</taxon>
        <taxon>Pseudomonadati</taxon>
        <taxon>Planctomycetota</taxon>
        <taxon>Planctomycetia</taxon>
        <taxon>Planctomycetales</taxon>
        <taxon>Planctomycetaceae</taxon>
        <taxon>Crateriforma</taxon>
    </lineage>
</organism>
<dbReference type="Proteomes" id="UP000317238">
    <property type="component" value="Unassembled WGS sequence"/>
</dbReference>
<name>A0A5C5Y6T1_9PLAN</name>
<evidence type="ECO:0000256" key="1">
    <source>
        <dbReference type="SAM" id="MobiDB-lite"/>
    </source>
</evidence>
<dbReference type="EMBL" id="SJPL01000001">
    <property type="protein sequence ID" value="TWT71346.1"/>
    <property type="molecule type" value="Genomic_DNA"/>
</dbReference>
<dbReference type="OrthoDB" id="274016at2"/>
<protein>
    <submittedName>
        <fullName evidence="2">Uncharacterized protein</fullName>
    </submittedName>
</protein>
<sequence length="116" mass="12683">MNDCNPEIDAQLNALSDLCCETLGTERTLDPDRVQRLTKALLMSGFVQKDSQPLSAEIESRARSRCLSTAMHRGGELKAITESIQKAFNRQVTWESAQPSKDSGTRPANISSATDA</sequence>
<evidence type="ECO:0000313" key="3">
    <source>
        <dbReference type="Proteomes" id="UP000317238"/>
    </source>
</evidence>